<keyword evidence="1" id="KW-1133">Transmembrane helix</keyword>
<dbReference type="RefSeq" id="WP_140588538.1">
    <property type="nucleotide sequence ID" value="NZ_VFRR01000014.1"/>
</dbReference>
<dbReference type="PIRSF" id="PIRSF004923">
    <property type="entry name" value="RseC"/>
    <property type="match status" value="1"/>
</dbReference>
<accession>A0A501WXY1</accession>
<dbReference type="OrthoDB" id="9795854at2"/>
<protein>
    <submittedName>
        <fullName evidence="2">SoxR reducing system RseC family protein</fullName>
    </submittedName>
</protein>
<dbReference type="EMBL" id="VFRR01000014">
    <property type="protein sequence ID" value="TPE51841.1"/>
    <property type="molecule type" value="Genomic_DNA"/>
</dbReference>
<dbReference type="AlphaFoldDB" id="A0A501WXY1"/>
<feature type="transmembrane region" description="Helical" evidence="1">
    <location>
        <begin position="104"/>
        <end position="121"/>
    </location>
</feature>
<sequence length="155" mass="16719">MIEESGVVLAIEDGIAEVETIRTSSCSTCRARHGCGHHAIAQVSNSNRMLMKTLAPKSLQIGDKVVVGIPEDSLLSASIWMYAVPMLGLVMGATVPSLLTEQSVVNVLGALGGFFGGLWWARKKSFGMTENPDFYPRILRVETAVTQPLKFVPQS</sequence>
<evidence type="ECO:0000313" key="2">
    <source>
        <dbReference type="EMBL" id="TPE51841.1"/>
    </source>
</evidence>
<dbReference type="Proteomes" id="UP000315901">
    <property type="component" value="Unassembled WGS sequence"/>
</dbReference>
<organism evidence="2 3">
    <name type="scientific">Maribrevibacterium harenarium</name>
    <dbReference type="NCBI Taxonomy" id="2589817"/>
    <lineage>
        <taxon>Bacteria</taxon>
        <taxon>Pseudomonadati</taxon>
        <taxon>Pseudomonadota</taxon>
        <taxon>Gammaproteobacteria</taxon>
        <taxon>Oceanospirillales</taxon>
        <taxon>Oceanospirillaceae</taxon>
        <taxon>Maribrevibacterium</taxon>
    </lineage>
</organism>
<keyword evidence="1" id="KW-0472">Membrane</keyword>
<evidence type="ECO:0000256" key="1">
    <source>
        <dbReference type="SAM" id="Phobius"/>
    </source>
</evidence>
<evidence type="ECO:0000313" key="3">
    <source>
        <dbReference type="Proteomes" id="UP000315901"/>
    </source>
</evidence>
<name>A0A501WXY1_9GAMM</name>
<proteinExistence type="predicted"/>
<dbReference type="PANTHER" id="PTHR35867">
    <property type="entry name" value="PROTEIN RSEC"/>
    <property type="match status" value="1"/>
</dbReference>
<keyword evidence="1" id="KW-0812">Transmembrane</keyword>
<gene>
    <name evidence="2" type="ORF">FJM67_08880</name>
</gene>
<feature type="transmembrane region" description="Helical" evidence="1">
    <location>
        <begin position="79"/>
        <end position="98"/>
    </location>
</feature>
<dbReference type="InterPro" id="IPR026268">
    <property type="entry name" value="RseC"/>
</dbReference>
<reference evidence="2 3" key="1">
    <citation type="submission" date="2019-06" db="EMBL/GenBank/DDBJ databases">
        <title>A novel bacterium of genus Marinomonas, isolated from coastal sand.</title>
        <authorList>
            <person name="Huang H."/>
            <person name="Mo K."/>
            <person name="Hu Y."/>
        </authorList>
    </citation>
    <scope>NUCLEOTIDE SEQUENCE [LARGE SCALE GENOMIC DNA]</scope>
    <source>
        <strain evidence="2 3">HB171799</strain>
    </source>
</reference>
<dbReference type="Pfam" id="PF04246">
    <property type="entry name" value="RseC_MucC"/>
    <property type="match status" value="1"/>
</dbReference>
<comment type="caution">
    <text evidence="2">The sequence shown here is derived from an EMBL/GenBank/DDBJ whole genome shotgun (WGS) entry which is preliminary data.</text>
</comment>
<dbReference type="PANTHER" id="PTHR35867:SF1">
    <property type="entry name" value="PROTEIN RSEC"/>
    <property type="match status" value="1"/>
</dbReference>
<dbReference type="InterPro" id="IPR007359">
    <property type="entry name" value="SigmaE_reg_RseC_MucC"/>
</dbReference>
<keyword evidence="3" id="KW-1185">Reference proteome</keyword>